<feature type="binding site" evidence="17">
    <location>
        <position position="17"/>
    </location>
    <ligand>
        <name>[4Fe-4S] cluster</name>
        <dbReference type="ChEBI" id="CHEBI:49883"/>
    </ligand>
</feature>
<comment type="caution">
    <text evidence="18">The sequence shown here is derived from an EMBL/GenBank/DDBJ whole genome shotgun (WGS) entry which is preliminary data.</text>
</comment>
<dbReference type="Proteomes" id="UP000249746">
    <property type="component" value="Unassembled WGS sequence"/>
</dbReference>
<evidence type="ECO:0000256" key="2">
    <source>
        <dbReference type="ARBA" id="ARBA00004691"/>
    </source>
</evidence>
<evidence type="ECO:0000256" key="8">
    <source>
        <dbReference type="ARBA" id="ARBA00022723"/>
    </source>
</evidence>
<comment type="catalytic activity">
    <reaction evidence="16 17">
        <text>epoxyqueuosine(34) in tRNA + AH2 = queuosine(34) in tRNA + A + H2O</text>
        <dbReference type="Rhea" id="RHEA:32159"/>
        <dbReference type="Rhea" id="RHEA-COMP:18571"/>
        <dbReference type="Rhea" id="RHEA-COMP:18582"/>
        <dbReference type="ChEBI" id="CHEBI:13193"/>
        <dbReference type="ChEBI" id="CHEBI:15377"/>
        <dbReference type="ChEBI" id="CHEBI:17499"/>
        <dbReference type="ChEBI" id="CHEBI:194431"/>
        <dbReference type="ChEBI" id="CHEBI:194443"/>
        <dbReference type="EC" id="1.17.99.6"/>
    </reaction>
</comment>
<dbReference type="RefSeq" id="WP_111230310.1">
    <property type="nucleotide sequence ID" value="NZ_NBIU01000027.1"/>
</dbReference>
<dbReference type="EMBL" id="NBIU01000027">
    <property type="protein sequence ID" value="PZT47589.1"/>
    <property type="molecule type" value="Genomic_DNA"/>
</dbReference>
<name>A0A2W6MUJ9_9HELI</name>
<evidence type="ECO:0000256" key="17">
    <source>
        <dbReference type="HAMAP-Rule" id="MF_02089"/>
    </source>
</evidence>
<dbReference type="UniPathway" id="UPA00392"/>
<dbReference type="HAMAP" id="MF_02089">
    <property type="entry name" value="QueH"/>
    <property type="match status" value="1"/>
</dbReference>
<dbReference type="GO" id="GO:0051539">
    <property type="term" value="F:4 iron, 4 sulfur cluster binding"/>
    <property type="evidence" value="ECO:0007669"/>
    <property type="project" value="UniProtKB-UniRule"/>
</dbReference>
<evidence type="ECO:0000256" key="5">
    <source>
        <dbReference type="ARBA" id="ARBA00016895"/>
    </source>
</evidence>
<dbReference type="GO" id="GO:0008616">
    <property type="term" value="P:tRNA queuosine(34) biosynthetic process"/>
    <property type="evidence" value="ECO:0007669"/>
    <property type="project" value="UniProtKB-UniRule"/>
</dbReference>
<keyword evidence="13 17" id="KW-1015">Disulfide bond</keyword>
<keyword evidence="7 17" id="KW-0819">tRNA processing</keyword>
<dbReference type="OrthoDB" id="9801033at2"/>
<evidence type="ECO:0000256" key="10">
    <source>
        <dbReference type="ARBA" id="ARBA00023002"/>
    </source>
</evidence>
<feature type="disulfide bond" description="Redox-active" evidence="17">
    <location>
        <begin position="180"/>
        <end position="182"/>
    </location>
</feature>
<evidence type="ECO:0000256" key="7">
    <source>
        <dbReference type="ARBA" id="ARBA00022694"/>
    </source>
</evidence>
<evidence type="ECO:0000256" key="15">
    <source>
        <dbReference type="ARBA" id="ARBA00031446"/>
    </source>
</evidence>
<dbReference type="PANTHER" id="PTHR36701:SF1">
    <property type="entry name" value="EPOXYQUEUOSINE REDUCTASE QUEH"/>
    <property type="match status" value="1"/>
</dbReference>
<keyword evidence="11 17" id="KW-0408">Iron</keyword>
<comment type="function">
    <text evidence="1 17">Catalyzes the conversion of epoxyqueuosine (oQ) to queuosine (Q), which is a hypermodified base found in the wobble positions of tRNA(Asp), tRNA(Asn), tRNA(His) and tRNA(Tyr).</text>
</comment>
<evidence type="ECO:0000256" key="9">
    <source>
        <dbReference type="ARBA" id="ARBA00022785"/>
    </source>
</evidence>
<evidence type="ECO:0000256" key="12">
    <source>
        <dbReference type="ARBA" id="ARBA00023014"/>
    </source>
</evidence>
<dbReference type="PANTHER" id="PTHR36701">
    <property type="entry name" value="EPOXYQUEUOSINE REDUCTASE QUEH"/>
    <property type="match status" value="1"/>
</dbReference>
<keyword evidence="10 17" id="KW-0560">Oxidoreductase</keyword>
<protein>
    <recommendedName>
        <fullName evidence="5 17">Epoxyqueuosine reductase QueH</fullName>
        <ecNumber evidence="4 17">1.17.99.6</ecNumber>
    </recommendedName>
    <alternativeName>
        <fullName evidence="15 17">Queuosine biosynthesis protein QueH</fullName>
    </alternativeName>
</protein>
<evidence type="ECO:0000256" key="11">
    <source>
        <dbReference type="ARBA" id="ARBA00023004"/>
    </source>
</evidence>
<reference evidence="18 19" key="1">
    <citation type="submission" date="2017-03" db="EMBL/GenBank/DDBJ databases">
        <title>Genomic and clinical evidence uncovers the enterohepatic species Helicobacter valdiviensis as a potential human intestinal pathogen.</title>
        <authorList>
            <person name="Fresia P."/>
            <person name="Jara R."/>
            <person name="Sierra R."/>
            <person name="Ferres I."/>
            <person name="Greif G."/>
            <person name="Iraola G."/>
            <person name="Collado L."/>
        </authorList>
    </citation>
    <scope>NUCLEOTIDE SEQUENCE [LARGE SCALE GENOMIC DNA]</scope>
    <source>
        <strain evidence="18 19">WBE14</strain>
    </source>
</reference>
<keyword evidence="14 17" id="KW-0676">Redox-active center</keyword>
<sequence>MSKVELDLSNRTLVHICCSVDSHHFLTQLQKTYPDKKFCGYFYNPNIHPYDEYLMRLKDVQRSCEMLDIPLIVGEYDLQDWLEGSKGLEEEPEKGERCSFCFDYRLSSSVKVAKEYRCSEFTTTLLASPMKSQQELFAQGEAIAKKEGLGFLPIDVRGNGGTKVQNELAKEANLYRQNYCGCLYALKKQREKSNKLPFELISTLSLPKDSRNLPTLRLKNFKTRETLEKEQKPYYFAKRKVLQYRLLKGILTQEGKSIPSFICSYSMLHKPTKARIELWQDGIGYASKEGILFLEFSYFQEILQKNSFEELLKEGLGEEIQLKLRMQIYAEGFFISPIVILKEQIFGEFSLEIQAISQEESLEDFIRI</sequence>
<feature type="binding site" evidence="17">
    <location>
        <position position="98"/>
    </location>
    <ligand>
        <name>[4Fe-4S] cluster</name>
        <dbReference type="ChEBI" id="CHEBI:49883"/>
    </ligand>
</feature>
<dbReference type="InterPro" id="IPR003828">
    <property type="entry name" value="QueH"/>
</dbReference>
<evidence type="ECO:0000313" key="19">
    <source>
        <dbReference type="Proteomes" id="UP000249746"/>
    </source>
</evidence>
<gene>
    <name evidence="17" type="primary">queH</name>
    <name evidence="18" type="ORF">B6S12_08135</name>
</gene>
<organism evidence="18 19">
    <name type="scientific">Helicobacter valdiviensis</name>
    <dbReference type="NCBI Taxonomy" id="1458358"/>
    <lineage>
        <taxon>Bacteria</taxon>
        <taxon>Pseudomonadati</taxon>
        <taxon>Campylobacterota</taxon>
        <taxon>Epsilonproteobacteria</taxon>
        <taxon>Campylobacterales</taxon>
        <taxon>Helicobacteraceae</taxon>
        <taxon>Helicobacter</taxon>
    </lineage>
</organism>
<keyword evidence="12 17" id="KW-0411">Iron-sulfur</keyword>
<evidence type="ECO:0000313" key="18">
    <source>
        <dbReference type="EMBL" id="PZT47589.1"/>
    </source>
</evidence>
<accession>A0A2W6MUJ9</accession>
<keyword evidence="19" id="KW-1185">Reference proteome</keyword>
<keyword evidence="6 17" id="KW-0004">4Fe-4S</keyword>
<evidence type="ECO:0000256" key="1">
    <source>
        <dbReference type="ARBA" id="ARBA00002268"/>
    </source>
</evidence>
<comment type="similarity">
    <text evidence="3 17">Belongs to the QueH family.</text>
</comment>
<dbReference type="AlphaFoldDB" id="A0A2W6MUJ9"/>
<dbReference type="EC" id="1.17.99.6" evidence="4 17"/>
<keyword evidence="8 17" id="KW-0479">Metal-binding</keyword>
<proteinExistence type="inferred from homology"/>
<dbReference type="GO" id="GO:0052693">
    <property type="term" value="F:epoxyqueuosine reductase activity"/>
    <property type="evidence" value="ECO:0007669"/>
    <property type="project" value="UniProtKB-UniRule"/>
</dbReference>
<feature type="binding site" evidence="17">
    <location>
        <position position="101"/>
    </location>
    <ligand>
        <name>[4Fe-4S] cluster</name>
        <dbReference type="ChEBI" id="CHEBI:49883"/>
    </ligand>
</feature>
<evidence type="ECO:0000256" key="13">
    <source>
        <dbReference type="ARBA" id="ARBA00023157"/>
    </source>
</evidence>
<dbReference type="Pfam" id="PF02677">
    <property type="entry name" value="QueH"/>
    <property type="match status" value="1"/>
</dbReference>
<comment type="pathway">
    <text evidence="2 17">tRNA modification; tRNA-queuosine biosynthesis.</text>
</comment>
<keyword evidence="9 17" id="KW-0671">Queuosine biosynthesis</keyword>
<evidence type="ECO:0000256" key="3">
    <source>
        <dbReference type="ARBA" id="ARBA00008207"/>
    </source>
</evidence>
<dbReference type="GO" id="GO:0046872">
    <property type="term" value="F:metal ion binding"/>
    <property type="evidence" value="ECO:0007669"/>
    <property type="project" value="UniProtKB-KW"/>
</dbReference>
<evidence type="ECO:0000256" key="14">
    <source>
        <dbReference type="ARBA" id="ARBA00023284"/>
    </source>
</evidence>
<evidence type="ECO:0000256" key="6">
    <source>
        <dbReference type="ARBA" id="ARBA00022485"/>
    </source>
</evidence>
<feature type="binding site" evidence="17">
    <location>
        <position position="18"/>
    </location>
    <ligand>
        <name>[4Fe-4S] cluster</name>
        <dbReference type="ChEBI" id="CHEBI:49883"/>
    </ligand>
</feature>
<evidence type="ECO:0000256" key="4">
    <source>
        <dbReference type="ARBA" id="ARBA00012622"/>
    </source>
</evidence>
<evidence type="ECO:0000256" key="16">
    <source>
        <dbReference type="ARBA" id="ARBA00047415"/>
    </source>
</evidence>